<dbReference type="InterPro" id="IPR050194">
    <property type="entry name" value="Glycosyltransferase_grp1"/>
</dbReference>
<dbReference type="PANTHER" id="PTHR45947:SF3">
    <property type="entry name" value="SULFOQUINOVOSYL TRANSFERASE SQD2"/>
    <property type="match status" value="1"/>
</dbReference>
<accession>X4ZMX8</accession>
<keyword evidence="2" id="KW-0808">Transferase</keyword>
<dbReference type="Pfam" id="PF00534">
    <property type="entry name" value="Glycos_transf_1"/>
    <property type="match status" value="1"/>
</dbReference>
<dbReference type="Gene3D" id="3.40.50.2000">
    <property type="entry name" value="Glycogen Phosphorylase B"/>
    <property type="match status" value="1"/>
</dbReference>
<evidence type="ECO:0000313" key="3">
    <source>
        <dbReference type="Proteomes" id="UP000019772"/>
    </source>
</evidence>
<dbReference type="eggNOG" id="COG0438">
    <property type="taxonomic scope" value="Bacteria"/>
</dbReference>
<proteinExistence type="predicted"/>
<organism evidence="2 3">
    <name type="scientific">Paenibacillus sabinae T27</name>
    <dbReference type="NCBI Taxonomy" id="1268072"/>
    <lineage>
        <taxon>Bacteria</taxon>
        <taxon>Bacillati</taxon>
        <taxon>Bacillota</taxon>
        <taxon>Bacilli</taxon>
        <taxon>Bacillales</taxon>
        <taxon>Paenibacillaceae</taxon>
        <taxon>Paenibacillus</taxon>
    </lineage>
</organism>
<evidence type="ECO:0000259" key="1">
    <source>
        <dbReference type="Pfam" id="PF00534"/>
    </source>
</evidence>
<gene>
    <name evidence="2" type="ORF">PSAB_18490</name>
</gene>
<dbReference type="PATRIC" id="fig|1268072.3.peg.3815"/>
<dbReference type="Proteomes" id="UP000019772">
    <property type="component" value="Chromosome"/>
</dbReference>
<keyword evidence="3" id="KW-1185">Reference proteome</keyword>
<dbReference type="KEGG" id="psab:PSAB_18490"/>
<sequence>MFGNKACKTGDFYIINNSIEAEKFIFNESVRMLIRKELQIEDKFVIGHVGRFDEQKNHYGLIEIFKEVHDQKFNSVLLLVGNGKLKSQIEEKVNKLGLKDSVIFTGARSDVSELMQAMDIFVFPSLREGLGIVVIEAAASGLHCIVSDSIPKEAYVTSQIESVPLKDNAFIWAGKILNYSDGYERVNALENIKEHNYNVQDTANWIENFYLEVVDK</sequence>
<dbReference type="AlphaFoldDB" id="X4ZMX8"/>
<dbReference type="PANTHER" id="PTHR45947">
    <property type="entry name" value="SULFOQUINOVOSYL TRANSFERASE SQD2"/>
    <property type="match status" value="1"/>
</dbReference>
<evidence type="ECO:0000313" key="2">
    <source>
        <dbReference type="EMBL" id="AHV98592.1"/>
    </source>
</evidence>
<dbReference type="HOGENOM" id="CLU_102536_0_0_9"/>
<feature type="domain" description="Glycosyl transferase family 1" evidence="1">
    <location>
        <begin position="34"/>
        <end position="151"/>
    </location>
</feature>
<dbReference type="GO" id="GO:0016757">
    <property type="term" value="F:glycosyltransferase activity"/>
    <property type="evidence" value="ECO:0007669"/>
    <property type="project" value="InterPro"/>
</dbReference>
<dbReference type="EMBL" id="CP004078">
    <property type="protein sequence ID" value="AHV98592.1"/>
    <property type="molecule type" value="Genomic_DNA"/>
</dbReference>
<name>X4ZMX8_9BACL</name>
<dbReference type="InterPro" id="IPR001296">
    <property type="entry name" value="Glyco_trans_1"/>
</dbReference>
<dbReference type="SUPFAM" id="SSF53756">
    <property type="entry name" value="UDP-Glycosyltransferase/glycogen phosphorylase"/>
    <property type="match status" value="1"/>
</dbReference>
<reference evidence="2 3" key="1">
    <citation type="journal article" date="2014" name="PLoS Genet.">
        <title>Comparative Genomic Analysis of N2-Fixing and Non-N2-Fixing Paenibacillus spp.: Organization, Evolution and Expression of the Nitrogen Fixation Genes.</title>
        <authorList>
            <person name="Xie J.B."/>
            <person name="Du Z."/>
            <person name="Bai L."/>
            <person name="Tian C."/>
            <person name="Zhang Y."/>
            <person name="Xie J.Y."/>
            <person name="Wang T."/>
            <person name="Liu X."/>
            <person name="Chen X."/>
            <person name="Cheng Q."/>
            <person name="Chen S."/>
            <person name="Li J."/>
        </authorList>
    </citation>
    <scope>NUCLEOTIDE SEQUENCE [LARGE SCALE GENOMIC DNA]</scope>
    <source>
        <strain evidence="2 3">T27</strain>
    </source>
</reference>
<dbReference type="STRING" id="1268072.PSAB_18490"/>
<protein>
    <submittedName>
        <fullName evidence="2">Glycosyltransferase EpsF2</fullName>
    </submittedName>
</protein>